<name>A0A9D2UI13_9BACT</name>
<dbReference type="AlphaFoldDB" id="A0A9D2UI13"/>
<feature type="transmembrane region" description="Helical" evidence="1">
    <location>
        <begin position="49"/>
        <end position="70"/>
    </location>
</feature>
<keyword evidence="1" id="KW-0472">Membrane</keyword>
<keyword evidence="1" id="KW-0812">Transmembrane</keyword>
<proteinExistence type="predicted"/>
<evidence type="ECO:0000256" key="1">
    <source>
        <dbReference type="SAM" id="Phobius"/>
    </source>
</evidence>
<evidence type="ECO:0000313" key="3">
    <source>
        <dbReference type="Proteomes" id="UP000787625"/>
    </source>
</evidence>
<feature type="transmembrane region" description="Helical" evidence="1">
    <location>
        <begin position="113"/>
        <end position="135"/>
    </location>
</feature>
<evidence type="ECO:0000313" key="2">
    <source>
        <dbReference type="EMBL" id="HJD52812.1"/>
    </source>
</evidence>
<sequence length="211" mass="23866">MNDNGRKIESLLLLLARVVSALFNPLWFVIVLFVLMFTMTYLAVLPLFYKMYVLAVVLFFTVLLPLTAIFAYGKLLRLPKGYLSVKENRLIPYAFTLLSYFFGYLLMQRMLVPYYMTLVLLVALVAMLVCALVNVKWKISEHLAAAGAATGGVIFYGPLFTTHVVWWLCAMIFVSGLLATARMALGEHSLRQVFWGWTNGFVSCVVVLCCF</sequence>
<reference evidence="2" key="2">
    <citation type="submission" date="2021-04" db="EMBL/GenBank/DDBJ databases">
        <authorList>
            <person name="Gilroy R."/>
        </authorList>
    </citation>
    <scope>NUCLEOTIDE SEQUENCE</scope>
    <source>
        <strain evidence="2">MalCec1-1739</strain>
    </source>
</reference>
<accession>A0A9D2UI13</accession>
<gene>
    <name evidence="2" type="ORF">IAA93_03685</name>
</gene>
<feature type="transmembrane region" description="Helical" evidence="1">
    <location>
        <begin position="90"/>
        <end position="107"/>
    </location>
</feature>
<comment type="caution">
    <text evidence="2">The sequence shown here is derived from an EMBL/GenBank/DDBJ whole genome shotgun (WGS) entry which is preliminary data.</text>
</comment>
<reference evidence="2" key="1">
    <citation type="journal article" date="2021" name="PeerJ">
        <title>Extensive microbial diversity within the chicken gut microbiome revealed by metagenomics and culture.</title>
        <authorList>
            <person name="Gilroy R."/>
            <person name="Ravi A."/>
            <person name="Getino M."/>
            <person name="Pursley I."/>
            <person name="Horton D.L."/>
            <person name="Alikhan N.F."/>
            <person name="Baker D."/>
            <person name="Gharbi K."/>
            <person name="Hall N."/>
            <person name="Watson M."/>
            <person name="Adriaenssens E.M."/>
            <person name="Foster-Nyarko E."/>
            <person name="Jarju S."/>
            <person name="Secka A."/>
            <person name="Antonio M."/>
            <person name="Oren A."/>
            <person name="Chaudhuri R.R."/>
            <person name="La Ragione R."/>
            <person name="Hildebrand F."/>
            <person name="Pallen M.J."/>
        </authorList>
    </citation>
    <scope>NUCLEOTIDE SEQUENCE</scope>
    <source>
        <strain evidence="2">MalCec1-1739</strain>
    </source>
</reference>
<feature type="transmembrane region" description="Helical" evidence="1">
    <location>
        <begin position="165"/>
        <end position="185"/>
    </location>
</feature>
<dbReference type="Proteomes" id="UP000787625">
    <property type="component" value="Unassembled WGS sequence"/>
</dbReference>
<dbReference type="EMBL" id="DWUP01000074">
    <property type="protein sequence ID" value="HJD52812.1"/>
    <property type="molecule type" value="Genomic_DNA"/>
</dbReference>
<protein>
    <recommendedName>
        <fullName evidence="4">PAP2 family protein</fullName>
    </recommendedName>
</protein>
<organism evidence="2 3">
    <name type="scientific">Candidatus Avibacteroides avistercoris</name>
    <dbReference type="NCBI Taxonomy" id="2840690"/>
    <lineage>
        <taxon>Bacteria</taxon>
        <taxon>Pseudomonadati</taxon>
        <taxon>Bacteroidota</taxon>
        <taxon>Bacteroidia</taxon>
        <taxon>Bacteroidales</taxon>
        <taxon>Bacteroidaceae</taxon>
        <taxon>Bacteroidaceae incertae sedis</taxon>
        <taxon>Candidatus Avibacteroides</taxon>
    </lineage>
</organism>
<keyword evidence="1" id="KW-1133">Transmembrane helix</keyword>
<feature type="transmembrane region" description="Helical" evidence="1">
    <location>
        <begin position="142"/>
        <end position="159"/>
    </location>
</feature>
<evidence type="ECO:0008006" key="4">
    <source>
        <dbReference type="Google" id="ProtNLM"/>
    </source>
</evidence>